<gene>
    <name evidence="1" type="ORF">BDV96DRAFT_585345</name>
</gene>
<organism evidence="1 2">
    <name type="scientific">Lophiotrema nucula</name>
    <dbReference type="NCBI Taxonomy" id="690887"/>
    <lineage>
        <taxon>Eukaryota</taxon>
        <taxon>Fungi</taxon>
        <taxon>Dikarya</taxon>
        <taxon>Ascomycota</taxon>
        <taxon>Pezizomycotina</taxon>
        <taxon>Dothideomycetes</taxon>
        <taxon>Pleosporomycetidae</taxon>
        <taxon>Pleosporales</taxon>
        <taxon>Lophiotremataceae</taxon>
        <taxon>Lophiotrema</taxon>
    </lineage>
</organism>
<accession>A0A6A5YTE3</accession>
<name>A0A6A5YTE3_9PLEO</name>
<sequence length="150" mass="17443">MNSLLAMCPHLEDLGLYFSRLAEVTSSDHPLQPEVEYPLDALLNSVASFPELQRLDLYNAMNQSWYSWRWQPESERSVQLSRVANLVQSKMKHFCEKDDKHYNLTRIGLLLHSTKIYPSEFEDQKTVPGMMWFCKSSTSGDMEEEKAVLH</sequence>
<reference evidence="1" key="1">
    <citation type="journal article" date="2020" name="Stud. Mycol.">
        <title>101 Dothideomycetes genomes: a test case for predicting lifestyles and emergence of pathogens.</title>
        <authorList>
            <person name="Haridas S."/>
            <person name="Albert R."/>
            <person name="Binder M."/>
            <person name="Bloem J."/>
            <person name="Labutti K."/>
            <person name="Salamov A."/>
            <person name="Andreopoulos B."/>
            <person name="Baker S."/>
            <person name="Barry K."/>
            <person name="Bills G."/>
            <person name="Bluhm B."/>
            <person name="Cannon C."/>
            <person name="Castanera R."/>
            <person name="Culley D."/>
            <person name="Daum C."/>
            <person name="Ezra D."/>
            <person name="Gonzalez J."/>
            <person name="Henrissat B."/>
            <person name="Kuo A."/>
            <person name="Liang C."/>
            <person name="Lipzen A."/>
            <person name="Lutzoni F."/>
            <person name="Magnuson J."/>
            <person name="Mondo S."/>
            <person name="Nolan M."/>
            <person name="Ohm R."/>
            <person name="Pangilinan J."/>
            <person name="Park H.-J."/>
            <person name="Ramirez L."/>
            <person name="Alfaro M."/>
            <person name="Sun H."/>
            <person name="Tritt A."/>
            <person name="Yoshinaga Y."/>
            <person name="Zwiers L.-H."/>
            <person name="Turgeon B."/>
            <person name="Goodwin S."/>
            <person name="Spatafora J."/>
            <person name="Crous P."/>
            <person name="Grigoriev I."/>
        </authorList>
    </citation>
    <scope>NUCLEOTIDE SEQUENCE</scope>
    <source>
        <strain evidence="1">CBS 627.86</strain>
    </source>
</reference>
<evidence type="ECO:0000313" key="2">
    <source>
        <dbReference type="Proteomes" id="UP000799770"/>
    </source>
</evidence>
<keyword evidence="2" id="KW-1185">Reference proteome</keyword>
<protein>
    <submittedName>
        <fullName evidence="1">Uncharacterized protein</fullName>
    </submittedName>
</protein>
<dbReference type="Proteomes" id="UP000799770">
    <property type="component" value="Unassembled WGS sequence"/>
</dbReference>
<proteinExistence type="predicted"/>
<dbReference type="EMBL" id="ML977341">
    <property type="protein sequence ID" value="KAF2109777.1"/>
    <property type="molecule type" value="Genomic_DNA"/>
</dbReference>
<evidence type="ECO:0000313" key="1">
    <source>
        <dbReference type="EMBL" id="KAF2109777.1"/>
    </source>
</evidence>
<dbReference type="AlphaFoldDB" id="A0A6A5YTE3"/>